<proteinExistence type="predicted"/>
<dbReference type="GeneID" id="25279680"/>
<keyword evidence="3" id="KW-1185">Reference proteome</keyword>
<dbReference type="OrthoDB" id="4119879at2759"/>
<name>A0A072PKP1_9EURO</name>
<protein>
    <submittedName>
        <fullName evidence="2">Uncharacterized protein</fullName>
    </submittedName>
</protein>
<feature type="compositionally biased region" description="Acidic residues" evidence="1">
    <location>
        <begin position="370"/>
        <end position="392"/>
    </location>
</feature>
<reference evidence="2 3" key="1">
    <citation type="submission" date="2013-03" db="EMBL/GenBank/DDBJ databases">
        <title>The Genome Sequence of Exophiala aquamarina CBS 119918.</title>
        <authorList>
            <consortium name="The Broad Institute Genomics Platform"/>
            <person name="Cuomo C."/>
            <person name="de Hoog S."/>
            <person name="Gorbushina A."/>
            <person name="Walker B."/>
            <person name="Young S.K."/>
            <person name="Zeng Q."/>
            <person name="Gargeya S."/>
            <person name="Fitzgerald M."/>
            <person name="Haas B."/>
            <person name="Abouelleil A."/>
            <person name="Allen A.W."/>
            <person name="Alvarado L."/>
            <person name="Arachchi H.M."/>
            <person name="Berlin A.M."/>
            <person name="Chapman S.B."/>
            <person name="Gainer-Dewar J."/>
            <person name="Goldberg J."/>
            <person name="Griggs A."/>
            <person name="Gujja S."/>
            <person name="Hansen M."/>
            <person name="Howarth C."/>
            <person name="Imamovic A."/>
            <person name="Ireland A."/>
            <person name="Larimer J."/>
            <person name="McCowan C."/>
            <person name="Murphy C."/>
            <person name="Pearson M."/>
            <person name="Poon T.W."/>
            <person name="Priest M."/>
            <person name="Roberts A."/>
            <person name="Saif S."/>
            <person name="Shea T."/>
            <person name="Sisk P."/>
            <person name="Sykes S."/>
            <person name="Wortman J."/>
            <person name="Nusbaum C."/>
            <person name="Birren B."/>
        </authorList>
    </citation>
    <scope>NUCLEOTIDE SEQUENCE [LARGE SCALE GENOMIC DNA]</scope>
    <source>
        <strain evidence="2 3">CBS 119918</strain>
    </source>
</reference>
<dbReference type="EMBL" id="AMGV01000003">
    <property type="protein sequence ID" value="KEF59903.1"/>
    <property type="molecule type" value="Genomic_DNA"/>
</dbReference>
<organism evidence="2 3">
    <name type="scientific">Exophiala aquamarina CBS 119918</name>
    <dbReference type="NCBI Taxonomy" id="1182545"/>
    <lineage>
        <taxon>Eukaryota</taxon>
        <taxon>Fungi</taxon>
        <taxon>Dikarya</taxon>
        <taxon>Ascomycota</taxon>
        <taxon>Pezizomycotina</taxon>
        <taxon>Eurotiomycetes</taxon>
        <taxon>Chaetothyriomycetidae</taxon>
        <taxon>Chaetothyriales</taxon>
        <taxon>Herpotrichiellaceae</taxon>
        <taxon>Exophiala</taxon>
    </lineage>
</organism>
<gene>
    <name evidence="2" type="ORF">A1O9_04751</name>
</gene>
<dbReference type="AlphaFoldDB" id="A0A072PKP1"/>
<feature type="region of interest" description="Disordered" evidence="1">
    <location>
        <begin position="358"/>
        <end position="392"/>
    </location>
</feature>
<evidence type="ECO:0000256" key="1">
    <source>
        <dbReference type="SAM" id="MobiDB-lite"/>
    </source>
</evidence>
<dbReference type="Proteomes" id="UP000027920">
    <property type="component" value="Unassembled WGS sequence"/>
</dbReference>
<dbReference type="HOGENOM" id="CLU_704052_0_0_1"/>
<sequence>MADNPSSLGGSSDEFHSSFDRSDEQNVAFAVALSLNGWRIRRGRGPRNHDICLYCRGNITDDCEIFVHEVGSCHNAWPLSCFLGGLKMDLAELRDVRCPLCRIDIACPREMDQFLRPEGPRPPVPAALLRFTLFSPDFVLHYGLQEKRPIIFMEESAENKLLSKMFKDDAALFRQCCWVRREKGEHQSIQVMPFQDPLGPVTTPVFAALVLVDFGHNIFRMCTFLPREMEDLRYRLVAGGAIVRSMSGGSFDAEAELRGGLSAALDGISAGELDKDMAAAQKAGQAFLCGSEGSREAWEEQACFHLLMEMSNAGYAAKQIDNVRFNQFVTRYDRWIPETVIIPDSMLSTVMDSGDGLSLSNSHELNPNAAEDDVLEGEEELSSDCDYDDDED</sequence>
<comment type="caution">
    <text evidence="2">The sequence shown here is derived from an EMBL/GenBank/DDBJ whole genome shotgun (WGS) entry which is preliminary data.</text>
</comment>
<accession>A0A072PKP1</accession>
<evidence type="ECO:0000313" key="2">
    <source>
        <dbReference type="EMBL" id="KEF59903.1"/>
    </source>
</evidence>
<dbReference type="VEuPathDB" id="FungiDB:A1O9_04751"/>
<evidence type="ECO:0000313" key="3">
    <source>
        <dbReference type="Proteomes" id="UP000027920"/>
    </source>
</evidence>
<dbReference type="RefSeq" id="XP_013262493.1">
    <property type="nucleotide sequence ID" value="XM_013407039.1"/>
</dbReference>